<protein>
    <submittedName>
        <fullName evidence="7">FAD-dependent oxidoreductase</fullName>
    </submittedName>
</protein>
<comment type="caution">
    <text evidence="7">The sequence shown here is derived from an EMBL/GenBank/DDBJ whole genome shotgun (WGS) entry which is preliminary data.</text>
</comment>
<evidence type="ECO:0000259" key="6">
    <source>
        <dbReference type="Pfam" id="PF14759"/>
    </source>
</evidence>
<keyword evidence="8" id="KW-1185">Reference proteome</keyword>
<dbReference type="SUPFAM" id="SSF51905">
    <property type="entry name" value="FAD/NAD(P)-binding domain"/>
    <property type="match status" value="2"/>
</dbReference>
<evidence type="ECO:0000313" key="7">
    <source>
        <dbReference type="EMBL" id="MEU0707971.1"/>
    </source>
</evidence>
<dbReference type="PANTHER" id="PTHR43557:SF2">
    <property type="entry name" value="RIESKE DOMAIN-CONTAINING PROTEIN-RELATED"/>
    <property type="match status" value="1"/>
</dbReference>
<feature type="domain" description="Reductase C-terminal" evidence="6">
    <location>
        <begin position="325"/>
        <end position="409"/>
    </location>
</feature>
<dbReference type="Proteomes" id="UP001550378">
    <property type="component" value="Unassembled WGS sequence"/>
</dbReference>
<organism evidence="7 8">
    <name type="scientific">Streptomyces lavendulocolor</name>
    <dbReference type="NCBI Taxonomy" id="67316"/>
    <lineage>
        <taxon>Bacteria</taxon>
        <taxon>Bacillati</taxon>
        <taxon>Actinomycetota</taxon>
        <taxon>Actinomycetes</taxon>
        <taxon>Kitasatosporales</taxon>
        <taxon>Streptomycetaceae</taxon>
        <taxon>Streptomyces</taxon>
    </lineage>
</organism>
<dbReference type="SUPFAM" id="SSF55424">
    <property type="entry name" value="FAD/NAD-linked reductases, dimerisation (C-terminal) domain"/>
    <property type="match status" value="1"/>
</dbReference>
<dbReference type="RefSeq" id="WP_359657552.1">
    <property type="nucleotide sequence ID" value="NZ_JBEXZP010000204.1"/>
</dbReference>
<dbReference type="Pfam" id="PF14759">
    <property type="entry name" value="Reductase_C"/>
    <property type="match status" value="1"/>
</dbReference>
<dbReference type="EMBL" id="JBEXZR010000007">
    <property type="protein sequence ID" value="MEU0707971.1"/>
    <property type="molecule type" value="Genomic_DNA"/>
</dbReference>
<dbReference type="Gene3D" id="3.30.390.30">
    <property type="match status" value="1"/>
</dbReference>
<name>A0ABV2W5L8_9ACTN</name>
<evidence type="ECO:0000259" key="5">
    <source>
        <dbReference type="Pfam" id="PF07992"/>
    </source>
</evidence>
<evidence type="ECO:0000313" key="8">
    <source>
        <dbReference type="Proteomes" id="UP001550378"/>
    </source>
</evidence>
<dbReference type="PRINTS" id="PR00368">
    <property type="entry name" value="FADPNR"/>
</dbReference>
<comment type="cofactor">
    <cofactor evidence="1">
        <name>FAD</name>
        <dbReference type="ChEBI" id="CHEBI:57692"/>
    </cofactor>
</comment>
<proteinExistence type="predicted"/>
<dbReference type="Pfam" id="PF07992">
    <property type="entry name" value="Pyr_redox_2"/>
    <property type="match status" value="1"/>
</dbReference>
<dbReference type="InterPro" id="IPR023753">
    <property type="entry name" value="FAD/NAD-binding_dom"/>
</dbReference>
<sequence length="419" mass="44549">MGPRGVVVIGAGQGGLDTAAALRGRGYRGRLTLVGDEPVLPYQRPPLSKGFLTGDTATGDLELRPRAFFAAQDVELVSGTRAAKIDRERRTVLLETGTTLPYDSLVLATGARPRTLPVPGAVSLSGVLTLRGLADAEDLRKRLTGPPRRLVVIGAGFIGLELAATARKLGHEVTVVEAQSRALARALTPTMSSRLVARHAEAGVRILLSREVTALWGSAAGRVEVVELDGAERIPADLVVVGIGVLPNTELAALAELQVGDGIVVDAQLRTDDPDIYALGDCARFPSPHAGRHVRLESVQNASDQAKVVAAGICGDPVPYTAVPWFWSEQYDMRLQIAGLTAGHDETVLTGDPEGGRFSVFCFRDGRLTGVESVNRPADHGIARRLLASGTELTADDVRRPGFDLKTLARRTQERLTHA</sequence>
<dbReference type="InterPro" id="IPR016156">
    <property type="entry name" value="FAD/NAD-linked_Rdtase_dimer_sf"/>
</dbReference>
<gene>
    <name evidence="7" type="ORF">ABZ508_11440</name>
</gene>
<evidence type="ECO:0000256" key="2">
    <source>
        <dbReference type="ARBA" id="ARBA00022630"/>
    </source>
</evidence>
<accession>A0ABV2W5L8</accession>
<keyword evidence="2" id="KW-0285">Flavoprotein</keyword>
<dbReference type="PANTHER" id="PTHR43557">
    <property type="entry name" value="APOPTOSIS-INDUCING FACTOR 1"/>
    <property type="match status" value="1"/>
</dbReference>
<evidence type="ECO:0000256" key="3">
    <source>
        <dbReference type="ARBA" id="ARBA00022827"/>
    </source>
</evidence>
<reference evidence="7 8" key="1">
    <citation type="submission" date="2024-06" db="EMBL/GenBank/DDBJ databases">
        <title>The Natural Products Discovery Center: Release of the First 8490 Sequenced Strains for Exploring Actinobacteria Biosynthetic Diversity.</title>
        <authorList>
            <person name="Kalkreuter E."/>
            <person name="Kautsar S.A."/>
            <person name="Yang D."/>
            <person name="Bader C.D."/>
            <person name="Teijaro C.N."/>
            <person name="Fluegel L."/>
            <person name="Davis C.M."/>
            <person name="Simpson J.R."/>
            <person name="Lauterbach L."/>
            <person name="Steele A.D."/>
            <person name="Gui C."/>
            <person name="Meng S."/>
            <person name="Li G."/>
            <person name="Viehrig K."/>
            <person name="Ye F."/>
            <person name="Su P."/>
            <person name="Kiefer A.F."/>
            <person name="Nichols A."/>
            <person name="Cepeda A.J."/>
            <person name="Yan W."/>
            <person name="Fan B."/>
            <person name="Jiang Y."/>
            <person name="Adhikari A."/>
            <person name="Zheng C.-J."/>
            <person name="Schuster L."/>
            <person name="Cowan T.M."/>
            <person name="Smanski M.J."/>
            <person name="Chevrette M.G."/>
            <person name="De Carvalho L.P.S."/>
            <person name="Shen B."/>
        </authorList>
    </citation>
    <scope>NUCLEOTIDE SEQUENCE [LARGE SCALE GENOMIC DNA]</scope>
    <source>
        <strain evidence="7 8">NPDC006337</strain>
    </source>
</reference>
<dbReference type="InterPro" id="IPR050446">
    <property type="entry name" value="FAD-oxidoreductase/Apoptosis"/>
</dbReference>
<dbReference type="InterPro" id="IPR028202">
    <property type="entry name" value="Reductase_C"/>
</dbReference>
<dbReference type="InterPro" id="IPR036188">
    <property type="entry name" value="FAD/NAD-bd_sf"/>
</dbReference>
<dbReference type="PRINTS" id="PR00411">
    <property type="entry name" value="PNDRDTASEI"/>
</dbReference>
<feature type="domain" description="FAD/NAD(P)-binding" evidence="5">
    <location>
        <begin position="6"/>
        <end position="306"/>
    </location>
</feature>
<keyword evidence="4" id="KW-0560">Oxidoreductase</keyword>
<evidence type="ECO:0000256" key="4">
    <source>
        <dbReference type="ARBA" id="ARBA00023002"/>
    </source>
</evidence>
<dbReference type="Gene3D" id="3.50.50.60">
    <property type="entry name" value="FAD/NAD(P)-binding domain"/>
    <property type="match status" value="2"/>
</dbReference>
<keyword evidence="3" id="KW-0274">FAD</keyword>
<evidence type="ECO:0000256" key="1">
    <source>
        <dbReference type="ARBA" id="ARBA00001974"/>
    </source>
</evidence>